<dbReference type="HAMAP" id="MF_01077">
    <property type="entry name" value="RimP"/>
    <property type="match status" value="1"/>
</dbReference>
<comment type="similarity">
    <text evidence="3">Belongs to the RimP family.</text>
</comment>
<evidence type="ECO:0000256" key="1">
    <source>
        <dbReference type="ARBA" id="ARBA00022490"/>
    </source>
</evidence>
<keyword evidence="2 3" id="KW-0690">Ribosome biogenesis</keyword>
<reference evidence="6" key="1">
    <citation type="journal article" date="2020" name="mSystems">
        <title>Genome- and Community-Level Interaction Insights into Carbon Utilization and Element Cycling Functions of Hydrothermarchaeota in Hydrothermal Sediment.</title>
        <authorList>
            <person name="Zhou Z."/>
            <person name="Liu Y."/>
            <person name="Xu W."/>
            <person name="Pan J."/>
            <person name="Luo Z.H."/>
            <person name="Li M."/>
        </authorList>
    </citation>
    <scope>NUCLEOTIDE SEQUENCE [LARGE SCALE GENOMIC DNA]</scope>
    <source>
        <strain evidence="6">SpSt-349</strain>
    </source>
</reference>
<name>A0A831U4K7_GEOME</name>
<dbReference type="PANTHER" id="PTHR33867">
    <property type="entry name" value="RIBOSOME MATURATION FACTOR RIMP"/>
    <property type="match status" value="1"/>
</dbReference>
<comment type="caution">
    <text evidence="6">The sequence shown here is derived from an EMBL/GenBank/DDBJ whole genome shotgun (WGS) entry which is preliminary data.</text>
</comment>
<sequence>MAKDDVVSRVTALADSLLSSQGMELVDVEYKREGRHMVLRLFVDRAGGITLDDCAQVSREFSEILDVEDFISDNYTLEVSSPGLNRPLKREADYERYRGRLVKIRTYELTADEAGNRRKTFLGDLEGLADGVVTLRLREGQVARIPLAGIAKANLEFEF</sequence>
<dbReference type="GO" id="GO:0000028">
    <property type="term" value="P:ribosomal small subunit assembly"/>
    <property type="evidence" value="ECO:0007669"/>
    <property type="project" value="TreeGrafter"/>
</dbReference>
<dbReference type="Gene3D" id="3.30.300.70">
    <property type="entry name" value="RimP-like superfamily, N-terminal"/>
    <property type="match status" value="1"/>
</dbReference>
<comment type="subcellular location">
    <subcellularLocation>
        <location evidence="3">Cytoplasm</location>
    </subcellularLocation>
</comment>
<feature type="domain" description="Ribosome maturation factor RimP N-terminal" evidence="4">
    <location>
        <begin position="15"/>
        <end position="84"/>
    </location>
</feature>
<dbReference type="InterPro" id="IPR036847">
    <property type="entry name" value="RimP_C_sf"/>
</dbReference>
<dbReference type="SUPFAM" id="SSF74942">
    <property type="entry name" value="YhbC-like, C-terminal domain"/>
    <property type="match status" value="1"/>
</dbReference>
<proteinExistence type="inferred from homology"/>
<dbReference type="EMBL" id="DSOV01000038">
    <property type="protein sequence ID" value="HEN42348.1"/>
    <property type="molecule type" value="Genomic_DNA"/>
</dbReference>
<dbReference type="GO" id="GO:0006412">
    <property type="term" value="P:translation"/>
    <property type="evidence" value="ECO:0007669"/>
    <property type="project" value="TreeGrafter"/>
</dbReference>
<dbReference type="SUPFAM" id="SSF75420">
    <property type="entry name" value="YhbC-like, N-terminal domain"/>
    <property type="match status" value="1"/>
</dbReference>
<dbReference type="NCBIfam" id="NF011241">
    <property type="entry name" value="PRK14647.1"/>
    <property type="match status" value="1"/>
</dbReference>
<evidence type="ECO:0000259" key="4">
    <source>
        <dbReference type="Pfam" id="PF02576"/>
    </source>
</evidence>
<gene>
    <name evidence="3 6" type="primary">rimP</name>
    <name evidence="6" type="ORF">ENQ87_08230</name>
</gene>
<keyword evidence="1 3" id="KW-0963">Cytoplasm</keyword>
<dbReference type="AlphaFoldDB" id="A0A831U4K7"/>
<evidence type="ECO:0000259" key="5">
    <source>
        <dbReference type="Pfam" id="PF17384"/>
    </source>
</evidence>
<comment type="function">
    <text evidence="3">Required for maturation of 30S ribosomal subunits.</text>
</comment>
<dbReference type="FunFam" id="3.30.300.70:FF:000001">
    <property type="entry name" value="Ribosome maturation factor RimP"/>
    <property type="match status" value="1"/>
</dbReference>
<protein>
    <recommendedName>
        <fullName evidence="3">Ribosome maturation factor RimP</fullName>
    </recommendedName>
</protein>
<dbReference type="GO" id="GO:0005829">
    <property type="term" value="C:cytosol"/>
    <property type="evidence" value="ECO:0007669"/>
    <property type="project" value="TreeGrafter"/>
</dbReference>
<dbReference type="InterPro" id="IPR003728">
    <property type="entry name" value="Ribosome_maturation_RimP"/>
</dbReference>
<dbReference type="CDD" id="cd01734">
    <property type="entry name" value="YlxS_C"/>
    <property type="match status" value="1"/>
</dbReference>
<dbReference type="InterPro" id="IPR028989">
    <property type="entry name" value="RimP_N"/>
</dbReference>
<dbReference type="Pfam" id="PF17384">
    <property type="entry name" value="DUF150_C"/>
    <property type="match status" value="1"/>
</dbReference>
<evidence type="ECO:0000256" key="2">
    <source>
        <dbReference type="ARBA" id="ARBA00022517"/>
    </source>
</evidence>
<dbReference type="Gene3D" id="2.30.30.180">
    <property type="entry name" value="Ribosome maturation factor RimP, C-terminal domain"/>
    <property type="match status" value="1"/>
</dbReference>
<dbReference type="InterPro" id="IPR028998">
    <property type="entry name" value="RimP_C"/>
</dbReference>
<evidence type="ECO:0000256" key="3">
    <source>
        <dbReference type="HAMAP-Rule" id="MF_01077"/>
    </source>
</evidence>
<dbReference type="Pfam" id="PF02576">
    <property type="entry name" value="RimP_N"/>
    <property type="match status" value="1"/>
</dbReference>
<dbReference type="InterPro" id="IPR035956">
    <property type="entry name" value="RimP_N_sf"/>
</dbReference>
<organism evidence="6">
    <name type="scientific">Geobacter metallireducens</name>
    <dbReference type="NCBI Taxonomy" id="28232"/>
    <lineage>
        <taxon>Bacteria</taxon>
        <taxon>Pseudomonadati</taxon>
        <taxon>Thermodesulfobacteriota</taxon>
        <taxon>Desulfuromonadia</taxon>
        <taxon>Geobacterales</taxon>
        <taxon>Geobacteraceae</taxon>
        <taxon>Geobacter</taxon>
    </lineage>
</organism>
<accession>A0A831U4K7</accession>
<dbReference type="PANTHER" id="PTHR33867:SF1">
    <property type="entry name" value="RIBOSOME MATURATION FACTOR RIMP"/>
    <property type="match status" value="1"/>
</dbReference>
<feature type="domain" description="Ribosome maturation factor RimP C-terminal" evidence="5">
    <location>
        <begin position="88"/>
        <end position="159"/>
    </location>
</feature>
<evidence type="ECO:0000313" key="6">
    <source>
        <dbReference type="EMBL" id="HEN42348.1"/>
    </source>
</evidence>